<protein>
    <submittedName>
        <fullName evidence="1">Uncharacterized protein</fullName>
    </submittedName>
</protein>
<dbReference type="EMBL" id="KV003186">
    <property type="protein sequence ID" value="KZV36909.1"/>
    <property type="molecule type" value="Genomic_DNA"/>
</dbReference>
<gene>
    <name evidence="1" type="ORF">F511_17194</name>
</gene>
<reference evidence="1 2" key="1">
    <citation type="journal article" date="2015" name="Proc. Natl. Acad. Sci. U.S.A.">
        <title>The resurrection genome of Boea hygrometrica: A blueprint for survival of dehydration.</title>
        <authorList>
            <person name="Xiao L."/>
            <person name="Yang G."/>
            <person name="Zhang L."/>
            <person name="Yang X."/>
            <person name="Zhao S."/>
            <person name="Ji Z."/>
            <person name="Zhou Q."/>
            <person name="Hu M."/>
            <person name="Wang Y."/>
            <person name="Chen M."/>
            <person name="Xu Y."/>
            <person name="Jin H."/>
            <person name="Xiao X."/>
            <person name="Hu G."/>
            <person name="Bao F."/>
            <person name="Hu Y."/>
            <person name="Wan P."/>
            <person name="Li L."/>
            <person name="Deng X."/>
            <person name="Kuang T."/>
            <person name="Xiang C."/>
            <person name="Zhu J.K."/>
            <person name="Oliver M.J."/>
            <person name="He Y."/>
        </authorList>
    </citation>
    <scope>NUCLEOTIDE SEQUENCE [LARGE SCALE GENOMIC DNA]</scope>
    <source>
        <strain evidence="2">cv. XS01</strain>
    </source>
</reference>
<dbReference type="Proteomes" id="UP000250235">
    <property type="component" value="Unassembled WGS sequence"/>
</dbReference>
<proteinExistence type="predicted"/>
<evidence type="ECO:0000313" key="2">
    <source>
        <dbReference type="Proteomes" id="UP000250235"/>
    </source>
</evidence>
<sequence length="127" mass="13391">MAAPQPSAACMSARAIARWPAYGPAALHNCCAMDGRCFAHDCATMGLAWGAATRKRLRSGRAMGRETCAALGEWLARPCASGGRPGELHCATGWRNQRHAPHAMRRACGLEVAPVAIGNYLLGVMDG</sequence>
<evidence type="ECO:0000313" key="1">
    <source>
        <dbReference type="EMBL" id="KZV36909.1"/>
    </source>
</evidence>
<accession>A0A2Z7BR28</accession>
<organism evidence="1 2">
    <name type="scientific">Dorcoceras hygrometricum</name>
    <dbReference type="NCBI Taxonomy" id="472368"/>
    <lineage>
        <taxon>Eukaryota</taxon>
        <taxon>Viridiplantae</taxon>
        <taxon>Streptophyta</taxon>
        <taxon>Embryophyta</taxon>
        <taxon>Tracheophyta</taxon>
        <taxon>Spermatophyta</taxon>
        <taxon>Magnoliopsida</taxon>
        <taxon>eudicotyledons</taxon>
        <taxon>Gunneridae</taxon>
        <taxon>Pentapetalae</taxon>
        <taxon>asterids</taxon>
        <taxon>lamiids</taxon>
        <taxon>Lamiales</taxon>
        <taxon>Gesneriaceae</taxon>
        <taxon>Didymocarpoideae</taxon>
        <taxon>Trichosporeae</taxon>
        <taxon>Loxocarpinae</taxon>
        <taxon>Dorcoceras</taxon>
    </lineage>
</organism>
<name>A0A2Z7BR28_9LAMI</name>
<keyword evidence="2" id="KW-1185">Reference proteome</keyword>
<dbReference type="AlphaFoldDB" id="A0A2Z7BR28"/>